<dbReference type="GO" id="GO:0006581">
    <property type="term" value="P:acetylcholine catabolic process"/>
    <property type="evidence" value="ECO:0007669"/>
    <property type="project" value="TreeGrafter"/>
</dbReference>
<evidence type="ECO:0000256" key="2">
    <source>
        <dbReference type="ARBA" id="ARBA00022487"/>
    </source>
</evidence>
<evidence type="ECO:0000259" key="5">
    <source>
        <dbReference type="Pfam" id="PF00135"/>
    </source>
</evidence>
<keyword evidence="4" id="KW-1015">Disulfide bond</keyword>
<dbReference type="GO" id="GO:0005615">
    <property type="term" value="C:extracellular space"/>
    <property type="evidence" value="ECO:0007669"/>
    <property type="project" value="TreeGrafter"/>
</dbReference>
<dbReference type="SUPFAM" id="SSF53474">
    <property type="entry name" value="alpha/beta-Hydrolases"/>
    <property type="match status" value="1"/>
</dbReference>
<dbReference type="InterPro" id="IPR002018">
    <property type="entry name" value="CarbesteraseB"/>
</dbReference>
<feature type="domain" description="Carboxylesterase type B" evidence="5">
    <location>
        <begin position="1"/>
        <end position="141"/>
    </location>
</feature>
<dbReference type="InterPro" id="IPR029058">
    <property type="entry name" value="AB_hydrolase_fold"/>
</dbReference>
<reference evidence="7" key="1">
    <citation type="submission" date="2022-11" db="UniProtKB">
        <authorList>
            <consortium name="WormBaseParasite"/>
        </authorList>
    </citation>
    <scope>IDENTIFICATION</scope>
</reference>
<evidence type="ECO:0000256" key="4">
    <source>
        <dbReference type="ARBA" id="ARBA00023157"/>
    </source>
</evidence>
<evidence type="ECO:0000256" key="3">
    <source>
        <dbReference type="ARBA" id="ARBA00022801"/>
    </source>
</evidence>
<name>A0A915CZQ5_9BILA</name>
<protein>
    <submittedName>
        <fullName evidence="7">Acetylcholinesterase</fullName>
    </submittedName>
</protein>
<dbReference type="PANTHER" id="PTHR43918:SF12">
    <property type="entry name" value="ACETYLCHOLINESTERASE 1"/>
    <property type="match status" value="1"/>
</dbReference>
<proteinExistence type="inferred from homology"/>
<keyword evidence="6" id="KW-1185">Reference proteome</keyword>
<evidence type="ECO:0000313" key="7">
    <source>
        <dbReference type="WBParaSite" id="jg14006"/>
    </source>
</evidence>
<dbReference type="PANTHER" id="PTHR43918">
    <property type="entry name" value="ACETYLCHOLINESTERASE"/>
    <property type="match status" value="1"/>
</dbReference>
<accession>A0A915CZQ5</accession>
<dbReference type="Proteomes" id="UP000887574">
    <property type="component" value="Unplaced"/>
</dbReference>
<dbReference type="InterPro" id="IPR050654">
    <property type="entry name" value="AChE-related_enzymes"/>
</dbReference>
<evidence type="ECO:0000313" key="6">
    <source>
        <dbReference type="Proteomes" id="UP000887574"/>
    </source>
</evidence>
<dbReference type="PRINTS" id="PR00878">
    <property type="entry name" value="CHOLNESTRASE"/>
</dbReference>
<dbReference type="AlphaFoldDB" id="A0A915CZQ5"/>
<dbReference type="GO" id="GO:0005886">
    <property type="term" value="C:plasma membrane"/>
    <property type="evidence" value="ECO:0007669"/>
    <property type="project" value="TreeGrafter"/>
</dbReference>
<dbReference type="Pfam" id="PF00135">
    <property type="entry name" value="COesterase"/>
    <property type="match status" value="1"/>
</dbReference>
<keyword evidence="3" id="KW-0378">Hydrolase</keyword>
<keyword evidence="2" id="KW-0719">Serine esterase</keyword>
<sequence length="199" mass="23725">MLGDYLFTCNVNEMALAHSEHGGDTYYYYFTHRASMQTWPDWMGVLHGYEINFIFGEPYNTARFQYSKEEKELSSRFMRYWANFARTGDPNKNPDGTYTVDTWPPYNAQSMEYMNLTVESDYSTGSKRIGSGPRRKQCAFWKNVVPSLLSVSADIGESFIRWKKQMDVWQNEYITDWQYHFEQYKKYQTYRHMDLDSCT</sequence>
<dbReference type="Gene3D" id="3.40.50.1820">
    <property type="entry name" value="alpha/beta hydrolase"/>
    <property type="match status" value="1"/>
</dbReference>
<dbReference type="WBParaSite" id="jg14006">
    <property type="protein sequence ID" value="jg14006"/>
    <property type="gene ID" value="jg14006"/>
</dbReference>
<evidence type="ECO:0000256" key="1">
    <source>
        <dbReference type="ARBA" id="ARBA00005964"/>
    </source>
</evidence>
<dbReference type="GO" id="GO:0003990">
    <property type="term" value="F:acetylcholinesterase activity"/>
    <property type="evidence" value="ECO:0007669"/>
    <property type="project" value="TreeGrafter"/>
</dbReference>
<dbReference type="GO" id="GO:0019695">
    <property type="term" value="P:choline metabolic process"/>
    <property type="evidence" value="ECO:0007669"/>
    <property type="project" value="TreeGrafter"/>
</dbReference>
<organism evidence="6 7">
    <name type="scientific">Ditylenchus dipsaci</name>
    <dbReference type="NCBI Taxonomy" id="166011"/>
    <lineage>
        <taxon>Eukaryota</taxon>
        <taxon>Metazoa</taxon>
        <taxon>Ecdysozoa</taxon>
        <taxon>Nematoda</taxon>
        <taxon>Chromadorea</taxon>
        <taxon>Rhabditida</taxon>
        <taxon>Tylenchina</taxon>
        <taxon>Tylenchomorpha</taxon>
        <taxon>Sphaerularioidea</taxon>
        <taxon>Anguinidae</taxon>
        <taxon>Anguininae</taxon>
        <taxon>Ditylenchus</taxon>
    </lineage>
</organism>
<dbReference type="InterPro" id="IPR000997">
    <property type="entry name" value="Cholinesterase"/>
</dbReference>
<comment type="similarity">
    <text evidence="1">Belongs to the type-B carboxylesterase/lipase family.</text>
</comment>